<protein>
    <recommendedName>
        <fullName evidence="3">beta-N-acetylhexosaminidase</fullName>
        <ecNumber evidence="3">3.2.1.52</ecNumber>
    </recommendedName>
</protein>
<evidence type="ECO:0000256" key="3">
    <source>
        <dbReference type="ARBA" id="ARBA00012663"/>
    </source>
</evidence>
<dbReference type="EMBL" id="RQYF01000033">
    <property type="protein sequence ID" value="RRD90698.1"/>
    <property type="molecule type" value="Genomic_DNA"/>
</dbReference>
<dbReference type="GO" id="GO:0005975">
    <property type="term" value="P:carbohydrate metabolic process"/>
    <property type="evidence" value="ECO:0007669"/>
    <property type="project" value="InterPro"/>
</dbReference>
<evidence type="ECO:0000256" key="2">
    <source>
        <dbReference type="ARBA" id="ARBA00006285"/>
    </source>
</evidence>
<dbReference type="SUPFAM" id="SSF55545">
    <property type="entry name" value="beta-N-acetylhexosaminidase-like domain"/>
    <property type="match status" value="1"/>
</dbReference>
<dbReference type="SUPFAM" id="SSF51445">
    <property type="entry name" value="(Trans)glycosidases"/>
    <property type="match status" value="1"/>
</dbReference>
<dbReference type="InterPro" id="IPR029018">
    <property type="entry name" value="Hex-like_dom2"/>
</dbReference>
<keyword evidence="9" id="KW-1185">Reference proteome</keyword>
<dbReference type="GO" id="GO:0030203">
    <property type="term" value="P:glycosaminoglycan metabolic process"/>
    <property type="evidence" value="ECO:0007669"/>
    <property type="project" value="TreeGrafter"/>
</dbReference>
<sequence length="785" mass="88145">MNLKKNIISSCTIGLLMLAISCESNPGTSKTYNEGINIIPMPQSLTEQKGLFTLTDRTSIGALTPESRAVARYFADKMKLSTGYDITVEDKGRIMLKIDADATIGNEGYRLDVTPDAVMVTANTPQGLFYGMQSFMQLLPAEIESKEKVKNIAWTAPSVTITDTPRFGYRGIHVDPCRHFMTVAEMKKLIDVSAMFKINRLHWHLTEDQGWRIEIKKYPKLTEIGGKRIEGEGTEYGPFFYTQDEVKDIVQYAEKRFITIIPELEIPGHELAAIAAYPELSCKGEPITPRIIWGVEDIVMCPGKESVFAFLEDVIDEMVALFPSVYFHIGGDECPKSSWETCPLCQKRIKEEGLKANAHHTAEDLLQTYVVTRIEKYLAQYGKKIIGWDEILEGTPAPSATIMSWRGEKGGIEAALKGHDAIMTPGSNGLYLDFYQGDPKIEPVAIGGYSSLEKVYNYNPVPDTLTTIGKGHHIIGTQANVWSEYLYTNDLREYQTFPRCIALSETAWTQQARKDYKDFERRLNNALVRLDAHDINYHIPLPEQPGGSCDRVAFTDESTTLEFTNTRSYDMVYTTDGTEPTARSARYESPISFSTNGTLKIATLLPSGKLSRVRTILIEKQTPMPAIRAENLKQGLTVEMTYGYYLNINELNASAKTPDVIKEIKQLNELTSQEKYDESMRSVKQYAAVGTGFLKIPADGVYFLSSDLEEVWLDDKLLINNSGEVKRHSRKDTSIALAKGLHKLKTVFLGHIIGGWPSNWNDGSIKLRRSDEAEFKPVTGNMLWH</sequence>
<dbReference type="PROSITE" id="PS51257">
    <property type="entry name" value="PROKAR_LIPOPROTEIN"/>
    <property type="match status" value="1"/>
</dbReference>
<dbReference type="Proteomes" id="UP000279562">
    <property type="component" value="Unassembled WGS sequence"/>
</dbReference>
<dbReference type="InterPro" id="IPR025705">
    <property type="entry name" value="Beta_hexosaminidase_sua/sub"/>
</dbReference>
<evidence type="ECO:0000259" key="7">
    <source>
        <dbReference type="SMART" id="SM00758"/>
    </source>
</evidence>
<comment type="catalytic activity">
    <reaction evidence="1">
        <text>Hydrolysis of terminal non-reducing N-acetyl-D-hexosamine residues in N-acetyl-beta-D-hexosaminides.</text>
        <dbReference type="EC" id="3.2.1.52"/>
    </reaction>
</comment>
<name>A0A3P2A6Y9_9BACE</name>
<dbReference type="RefSeq" id="WP_125239281.1">
    <property type="nucleotide sequence ID" value="NZ_DBFYXE010000048.1"/>
</dbReference>
<dbReference type="Pfam" id="PF02838">
    <property type="entry name" value="Glyco_hydro_20b"/>
    <property type="match status" value="1"/>
</dbReference>
<keyword evidence="4" id="KW-0378">Hydrolase</keyword>
<dbReference type="Gene3D" id="3.30.379.10">
    <property type="entry name" value="Chitobiase/beta-hexosaminidase domain 2-like"/>
    <property type="match status" value="1"/>
</dbReference>
<dbReference type="SMART" id="SM00758">
    <property type="entry name" value="PA14"/>
    <property type="match status" value="1"/>
</dbReference>
<dbReference type="InterPro" id="IPR059177">
    <property type="entry name" value="GH29D-like_dom"/>
</dbReference>
<dbReference type="Pfam" id="PF07691">
    <property type="entry name" value="PA14"/>
    <property type="match status" value="1"/>
</dbReference>
<dbReference type="InterPro" id="IPR011658">
    <property type="entry name" value="PA14_dom"/>
</dbReference>
<evidence type="ECO:0000256" key="1">
    <source>
        <dbReference type="ARBA" id="ARBA00001231"/>
    </source>
</evidence>
<keyword evidence="5" id="KW-0326">Glycosidase</keyword>
<dbReference type="GO" id="GO:0004563">
    <property type="term" value="F:beta-N-acetylhexosaminidase activity"/>
    <property type="evidence" value="ECO:0007669"/>
    <property type="project" value="UniProtKB-EC"/>
</dbReference>
<accession>A0A3P2A6Y9</accession>
<dbReference type="Pfam" id="PF00728">
    <property type="entry name" value="Glyco_hydro_20"/>
    <property type="match status" value="1"/>
</dbReference>
<dbReference type="GO" id="GO:0016020">
    <property type="term" value="C:membrane"/>
    <property type="evidence" value="ECO:0007669"/>
    <property type="project" value="TreeGrafter"/>
</dbReference>
<dbReference type="PANTHER" id="PTHR22600">
    <property type="entry name" value="BETA-HEXOSAMINIDASE"/>
    <property type="match status" value="1"/>
</dbReference>
<feature type="active site" description="Proton donor" evidence="6">
    <location>
        <position position="333"/>
    </location>
</feature>
<evidence type="ECO:0000313" key="8">
    <source>
        <dbReference type="EMBL" id="RRD90698.1"/>
    </source>
</evidence>
<dbReference type="AlphaFoldDB" id="A0A3P2A6Y9"/>
<dbReference type="InterPro" id="IPR015882">
    <property type="entry name" value="HEX_bac_N"/>
</dbReference>
<gene>
    <name evidence="8" type="ORF">EII33_08070</name>
</gene>
<organism evidence="8 9">
    <name type="scientific">Prevotella heparinolytica</name>
    <dbReference type="NCBI Taxonomy" id="28113"/>
    <lineage>
        <taxon>Bacteria</taxon>
        <taxon>Pseudomonadati</taxon>
        <taxon>Bacteroidota</taxon>
        <taxon>Bacteroidia</taxon>
        <taxon>Bacteroidales</taxon>
        <taxon>Bacteroidaceae</taxon>
        <taxon>Bacteroides</taxon>
    </lineage>
</organism>
<dbReference type="PRINTS" id="PR00738">
    <property type="entry name" value="GLHYDRLASE20"/>
</dbReference>
<evidence type="ECO:0000256" key="6">
    <source>
        <dbReference type="PIRSR" id="PIRSR625705-1"/>
    </source>
</evidence>
<reference evidence="8 9" key="1">
    <citation type="submission" date="2018-11" db="EMBL/GenBank/DDBJ databases">
        <title>Genomes From Bacteria Associated with the Canine Oral Cavity: a Test Case for Automated Genome-Based Taxonomic Assignment.</title>
        <authorList>
            <person name="Coil D.A."/>
            <person name="Jospin G."/>
            <person name="Darling A.E."/>
            <person name="Wallis C."/>
            <person name="Davis I.J."/>
            <person name="Harris S."/>
            <person name="Eisen J.A."/>
            <person name="Holcombe L.J."/>
            <person name="O'Flynn C."/>
        </authorList>
    </citation>
    <scope>NUCLEOTIDE SEQUENCE [LARGE SCALE GENOMIC DNA]</scope>
    <source>
        <strain evidence="8 9">OH1047_COT-310</strain>
    </source>
</reference>
<comment type="similarity">
    <text evidence="2">Belongs to the glycosyl hydrolase 20 family.</text>
</comment>
<dbReference type="InterPro" id="IPR015883">
    <property type="entry name" value="Glyco_hydro_20_cat"/>
</dbReference>
<dbReference type="PANTHER" id="PTHR22600:SF57">
    <property type="entry name" value="BETA-N-ACETYLHEXOSAMINIDASE"/>
    <property type="match status" value="1"/>
</dbReference>
<proteinExistence type="inferred from homology"/>
<evidence type="ECO:0000256" key="4">
    <source>
        <dbReference type="ARBA" id="ARBA00022801"/>
    </source>
</evidence>
<dbReference type="EC" id="3.2.1.52" evidence="3"/>
<evidence type="ECO:0000313" key="9">
    <source>
        <dbReference type="Proteomes" id="UP000279562"/>
    </source>
</evidence>
<dbReference type="CDD" id="cd06563">
    <property type="entry name" value="GH20_chitobiase-like"/>
    <property type="match status" value="1"/>
</dbReference>
<comment type="caution">
    <text evidence="8">The sequence shown here is derived from an EMBL/GenBank/DDBJ whole genome shotgun (WGS) entry which is preliminary data.</text>
</comment>
<feature type="domain" description="PA14" evidence="7">
    <location>
        <begin position="632"/>
        <end position="773"/>
    </location>
</feature>
<dbReference type="Pfam" id="PF13290">
    <property type="entry name" value="CHB_HEX_C_1"/>
    <property type="match status" value="1"/>
</dbReference>
<evidence type="ECO:0000256" key="5">
    <source>
        <dbReference type="ARBA" id="ARBA00023295"/>
    </source>
</evidence>
<dbReference type="Gene3D" id="3.20.20.80">
    <property type="entry name" value="Glycosidases"/>
    <property type="match status" value="1"/>
</dbReference>
<dbReference type="InterPro" id="IPR017853">
    <property type="entry name" value="GH"/>
</dbReference>